<protein>
    <submittedName>
        <fullName evidence="1">Uncharacterized protein</fullName>
    </submittedName>
</protein>
<organism evidence="1 2">
    <name type="scientific">Microthlaspi erraticum</name>
    <dbReference type="NCBI Taxonomy" id="1685480"/>
    <lineage>
        <taxon>Eukaryota</taxon>
        <taxon>Viridiplantae</taxon>
        <taxon>Streptophyta</taxon>
        <taxon>Embryophyta</taxon>
        <taxon>Tracheophyta</taxon>
        <taxon>Spermatophyta</taxon>
        <taxon>Magnoliopsida</taxon>
        <taxon>eudicotyledons</taxon>
        <taxon>Gunneridae</taxon>
        <taxon>Pentapetalae</taxon>
        <taxon>rosids</taxon>
        <taxon>malvids</taxon>
        <taxon>Brassicales</taxon>
        <taxon>Brassicaceae</taxon>
        <taxon>Coluteocarpeae</taxon>
        <taxon>Microthlaspi</taxon>
    </lineage>
</organism>
<sequence>MGANWSGMRHEGSWHDLVGETCQFPDTDRRFSKTWFSNPTPAIQHPVSQPIQHPVILSFRGKVFKTIPRLSLNIRIPVFQAIQHPVFLNFPFLTLNFLIPVFQAIQHPVYLNFPLLSLNFKNPFTLSSLLQRLDHPPTTSSPFH</sequence>
<gene>
    <name evidence="1" type="ORF">MERR_LOCUS32887</name>
</gene>
<dbReference type="EMBL" id="CACVBM020001328">
    <property type="protein sequence ID" value="CAA7045652.1"/>
    <property type="molecule type" value="Genomic_DNA"/>
</dbReference>
<evidence type="ECO:0000313" key="1">
    <source>
        <dbReference type="EMBL" id="CAA7045652.1"/>
    </source>
</evidence>
<name>A0A6D2JZC4_9BRAS</name>
<comment type="caution">
    <text evidence="1">The sequence shown here is derived from an EMBL/GenBank/DDBJ whole genome shotgun (WGS) entry which is preliminary data.</text>
</comment>
<proteinExistence type="predicted"/>
<dbReference type="AlphaFoldDB" id="A0A6D2JZC4"/>
<keyword evidence="2" id="KW-1185">Reference proteome</keyword>
<evidence type="ECO:0000313" key="2">
    <source>
        <dbReference type="Proteomes" id="UP000467841"/>
    </source>
</evidence>
<dbReference type="Proteomes" id="UP000467841">
    <property type="component" value="Unassembled WGS sequence"/>
</dbReference>
<accession>A0A6D2JZC4</accession>
<reference evidence="1" key="1">
    <citation type="submission" date="2020-01" db="EMBL/GenBank/DDBJ databases">
        <authorList>
            <person name="Mishra B."/>
        </authorList>
    </citation>
    <scope>NUCLEOTIDE SEQUENCE [LARGE SCALE GENOMIC DNA]</scope>
</reference>